<protein>
    <submittedName>
        <fullName evidence="1">Uncharacterized protein</fullName>
    </submittedName>
</protein>
<evidence type="ECO:0000313" key="1">
    <source>
        <dbReference type="EMBL" id="GMN69739.1"/>
    </source>
</evidence>
<dbReference type="EMBL" id="BTGU01000921">
    <property type="protein sequence ID" value="GMN69739.1"/>
    <property type="molecule type" value="Genomic_DNA"/>
</dbReference>
<sequence>MLFAVFVAYNCPFECSKFSSGFAYQGLKHQRNRKSGPDYTNS</sequence>
<accession>A0AA88JDA0</accession>
<dbReference type="AlphaFoldDB" id="A0AA88JDA0"/>
<organism evidence="1 2">
    <name type="scientific">Ficus carica</name>
    <name type="common">Common fig</name>
    <dbReference type="NCBI Taxonomy" id="3494"/>
    <lineage>
        <taxon>Eukaryota</taxon>
        <taxon>Viridiplantae</taxon>
        <taxon>Streptophyta</taxon>
        <taxon>Embryophyta</taxon>
        <taxon>Tracheophyta</taxon>
        <taxon>Spermatophyta</taxon>
        <taxon>Magnoliopsida</taxon>
        <taxon>eudicotyledons</taxon>
        <taxon>Gunneridae</taxon>
        <taxon>Pentapetalae</taxon>
        <taxon>rosids</taxon>
        <taxon>fabids</taxon>
        <taxon>Rosales</taxon>
        <taxon>Moraceae</taxon>
        <taxon>Ficeae</taxon>
        <taxon>Ficus</taxon>
    </lineage>
</organism>
<dbReference type="Proteomes" id="UP001187192">
    <property type="component" value="Unassembled WGS sequence"/>
</dbReference>
<name>A0AA88JDA0_FICCA</name>
<comment type="caution">
    <text evidence="1">The sequence shown here is derived from an EMBL/GenBank/DDBJ whole genome shotgun (WGS) entry which is preliminary data.</text>
</comment>
<reference evidence="1" key="1">
    <citation type="submission" date="2023-07" db="EMBL/GenBank/DDBJ databases">
        <title>draft genome sequence of fig (Ficus carica).</title>
        <authorList>
            <person name="Takahashi T."/>
            <person name="Nishimura K."/>
        </authorList>
    </citation>
    <scope>NUCLEOTIDE SEQUENCE</scope>
</reference>
<proteinExistence type="predicted"/>
<gene>
    <name evidence="1" type="ORF">TIFTF001_038780</name>
</gene>
<evidence type="ECO:0000313" key="2">
    <source>
        <dbReference type="Proteomes" id="UP001187192"/>
    </source>
</evidence>
<keyword evidence="2" id="KW-1185">Reference proteome</keyword>